<evidence type="ECO:0000256" key="1">
    <source>
        <dbReference type="ARBA" id="ARBA00004123"/>
    </source>
</evidence>
<dbReference type="GO" id="GO:0000172">
    <property type="term" value="C:ribonuclease MRP complex"/>
    <property type="evidence" value="ECO:0007669"/>
    <property type="project" value="InterPro"/>
</dbReference>
<proteinExistence type="inferred from homology"/>
<dbReference type="GO" id="GO:0001682">
    <property type="term" value="P:tRNA 5'-leader removal"/>
    <property type="evidence" value="ECO:0007669"/>
    <property type="project" value="InterPro"/>
</dbReference>
<comment type="caution">
    <text evidence="4">The sequence shown here is derived from an EMBL/GenBank/DDBJ whole genome shotgun (WGS) entry which is preliminary data.</text>
</comment>
<dbReference type="GO" id="GO:0006364">
    <property type="term" value="P:rRNA processing"/>
    <property type="evidence" value="ECO:0007669"/>
    <property type="project" value="TreeGrafter"/>
</dbReference>
<dbReference type="EMBL" id="JNBR01001924">
    <property type="protein sequence ID" value="OQR84177.1"/>
    <property type="molecule type" value="Genomic_DNA"/>
</dbReference>
<dbReference type="Pfam" id="PF01868">
    <property type="entry name" value="RNase_P-MRP_p29"/>
    <property type="match status" value="1"/>
</dbReference>
<dbReference type="GO" id="GO:0005634">
    <property type="term" value="C:nucleus"/>
    <property type="evidence" value="ECO:0007669"/>
    <property type="project" value="UniProtKB-SubCell"/>
</dbReference>
<dbReference type="Gene3D" id="2.30.30.210">
    <property type="entry name" value="Ribonuclease P/MRP, subunit p29"/>
    <property type="match status" value="1"/>
</dbReference>
<dbReference type="InterPro" id="IPR016848">
    <property type="entry name" value="RNase_P/MRP_Rpp29-subunit"/>
</dbReference>
<organism evidence="4 5">
    <name type="scientific">Achlya hypogyna</name>
    <name type="common">Oomycete</name>
    <name type="synonym">Protoachlya hypogyna</name>
    <dbReference type="NCBI Taxonomy" id="1202772"/>
    <lineage>
        <taxon>Eukaryota</taxon>
        <taxon>Sar</taxon>
        <taxon>Stramenopiles</taxon>
        <taxon>Oomycota</taxon>
        <taxon>Saprolegniomycetes</taxon>
        <taxon>Saprolegniales</taxon>
        <taxon>Achlyaceae</taxon>
        <taxon>Achlya</taxon>
    </lineage>
</organism>
<dbReference type="OrthoDB" id="124041at2759"/>
<dbReference type="STRING" id="1202772.A0A1V9YEU4"/>
<dbReference type="PANTHER" id="PTHR13348">
    <property type="entry name" value="RIBONUCLEASE P SUBUNIT P29"/>
    <property type="match status" value="1"/>
</dbReference>
<dbReference type="SUPFAM" id="SSF101744">
    <property type="entry name" value="Rof/RNase P subunit-like"/>
    <property type="match status" value="1"/>
</dbReference>
<name>A0A1V9YEU4_ACHHY</name>
<evidence type="ECO:0000256" key="2">
    <source>
        <dbReference type="ARBA" id="ARBA00006181"/>
    </source>
</evidence>
<dbReference type="InterPro" id="IPR023534">
    <property type="entry name" value="Rof/RNase_P-like"/>
</dbReference>
<gene>
    <name evidence="4" type="ORF">ACHHYP_13741</name>
</gene>
<evidence type="ECO:0000313" key="5">
    <source>
        <dbReference type="Proteomes" id="UP000243579"/>
    </source>
</evidence>
<accession>A0A1V9YEU4</accession>
<feature type="region of interest" description="Disordered" evidence="3">
    <location>
        <begin position="42"/>
        <end position="98"/>
    </location>
</feature>
<dbReference type="GO" id="GO:0030677">
    <property type="term" value="C:ribonuclease P complex"/>
    <property type="evidence" value="ECO:0007669"/>
    <property type="project" value="InterPro"/>
</dbReference>
<dbReference type="InterPro" id="IPR036980">
    <property type="entry name" value="RNase_P/MRP_Rpp29_sf"/>
</dbReference>
<dbReference type="AlphaFoldDB" id="A0A1V9YEU4"/>
<feature type="compositionally biased region" description="Low complexity" evidence="3">
    <location>
        <begin position="56"/>
        <end position="71"/>
    </location>
</feature>
<evidence type="ECO:0000313" key="4">
    <source>
        <dbReference type="EMBL" id="OQR84177.1"/>
    </source>
</evidence>
<dbReference type="Proteomes" id="UP000243579">
    <property type="component" value="Unassembled WGS sequence"/>
</dbReference>
<dbReference type="GO" id="GO:0033204">
    <property type="term" value="F:ribonuclease P RNA binding"/>
    <property type="evidence" value="ECO:0007669"/>
    <property type="project" value="InterPro"/>
</dbReference>
<reference evidence="4 5" key="1">
    <citation type="journal article" date="2014" name="Genome Biol. Evol.">
        <title>The secreted proteins of Achlya hypogyna and Thraustotheca clavata identify the ancestral oomycete secretome and reveal gene acquisitions by horizontal gene transfer.</title>
        <authorList>
            <person name="Misner I."/>
            <person name="Blouin N."/>
            <person name="Leonard G."/>
            <person name="Richards T.A."/>
            <person name="Lane C.E."/>
        </authorList>
    </citation>
    <scope>NUCLEOTIDE SEQUENCE [LARGE SCALE GENOMIC DNA]</scope>
    <source>
        <strain evidence="4 5">ATCC 48635</strain>
    </source>
</reference>
<evidence type="ECO:0000256" key="3">
    <source>
        <dbReference type="SAM" id="MobiDB-lite"/>
    </source>
</evidence>
<comment type="similarity">
    <text evidence="2">Belongs to the eukaryotic/archaeal RNase P protein component 1 family.</text>
</comment>
<sequence>MEKRKQLLDSLDAAFAAKKPKIHHAKAAPGVVRAAPGVVNTAPSVARAAPGVVKPKQAGNKAKAKSQQQQQRPDKPKTDPLYTPLSDSLMPRKVAGSSKPRHNIKVLEVQLAAMALKKPSATEDFVEKIKSKALQLGNPHKAKCNANAASVASQFAKRMSQTQRRAAGFHSATPAIPYATAMTLNEMWKQYMTDLIGNEGIAASATAGAAFETCPFGAKLLKADFHGCLLRVVRASNPGVLGLQGIVLDELKNVFRLLTPKDKVVVVPKAGSSFAFELNATTFRFEGATRTA</sequence>
<dbReference type="InterPro" id="IPR002730">
    <property type="entry name" value="Rpp29/RNP1"/>
</dbReference>
<dbReference type="PANTHER" id="PTHR13348:SF0">
    <property type="entry name" value="RIBONUCLEASE P PROTEIN SUBUNIT P29"/>
    <property type="match status" value="1"/>
</dbReference>
<comment type="subcellular location">
    <subcellularLocation>
        <location evidence="1">Nucleus</location>
    </subcellularLocation>
</comment>
<protein>
    <submittedName>
        <fullName evidence="4">Uncharacterized protein</fullName>
    </submittedName>
</protein>
<keyword evidence="5" id="KW-1185">Reference proteome</keyword>
<dbReference type="SMART" id="SM00538">
    <property type="entry name" value="POP4"/>
    <property type="match status" value="1"/>
</dbReference>